<dbReference type="InterPro" id="IPR008930">
    <property type="entry name" value="Terpenoid_cyclase/PrenylTrfase"/>
</dbReference>
<proteinExistence type="predicted"/>
<sequence>MSTMKSKSKKTYIGIIIAIFLITAVILHACNTQTSETPQPADKALSWLLEEGDPQTGGYESDSNSAEALLAIGANNIRAADWRKNPDSASLLDYWIENGAAFSLNGAAEAGKLAAGMSASEGCWPEFAKPPLEFYDPSTGIFDPEPGFQAWAILGTLALDQDVPESAVEYLKSQVQPDGGWEWNAGFGSDTNSTAFVIQTLVATGEPWDSPTIENGLKYLHAAQNDDGGFTYAPGSPFGTDSDSNSSAYAIQAILAVGQDPQSDAWSKNGKDPIEYLLALQLPDGSLEWQPGTGANFLATAQAIPAILGKSFPFVTKALPSCLD</sequence>
<evidence type="ECO:0000313" key="3">
    <source>
        <dbReference type="EMBL" id="GAG70221.1"/>
    </source>
</evidence>
<comment type="caution">
    <text evidence="3">The sequence shown here is derived from an EMBL/GenBank/DDBJ whole genome shotgun (WGS) entry which is preliminary data.</text>
</comment>
<evidence type="ECO:0000259" key="2">
    <source>
        <dbReference type="Pfam" id="PF13243"/>
    </source>
</evidence>
<keyword evidence="1" id="KW-0812">Transmembrane</keyword>
<dbReference type="Gene3D" id="1.50.10.20">
    <property type="match status" value="1"/>
</dbReference>
<keyword evidence="1" id="KW-0472">Membrane</keyword>
<keyword evidence="1" id="KW-1133">Transmembrane helix</keyword>
<dbReference type="AlphaFoldDB" id="X1BE00"/>
<protein>
    <recommendedName>
        <fullName evidence="2">Squalene cyclase C-terminal domain-containing protein</fullName>
    </recommendedName>
</protein>
<dbReference type="EMBL" id="BART01008196">
    <property type="protein sequence ID" value="GAG70221.1"/>
    <property type="molecule type" value="Genomic_DNA"/>
</dbReference>
<gene>
    <name evidence="3" type="ORF">S01H4_18482</name>
</gene>
<dbReference type="InterPro" id="IPR032696">
    <property type="entry name" value="SQ_cyclase_C"/>
</dbReference>
<dbReference type="SUPFAM" id="SSF48239">
    <property type="entry name" value="Terpenoid cyclases/Protein prenyltransferases"/>
    <property type="match status" value="1"/>
</dbReference>
<reference evidence="3" key="1">
    <citation type="journal article" date="2014" name="Front. Microbiol.">
        <title>High frequency of phylogenetically diverse reductive dehalogenase-homologous genes in deep subseafloor sedimentary metagenomes.</title>
        <authorList>
            <person name="Kawai M."/>
            <person name="Futagami T."/>
            <person name="Toyoda A."/>
            <person name="Takaki Y."/>
            <person name="Nishi S."/>
            <person name="Hori S."/>
            <person name="Arai W."/>
            <person name="Tsubouchi T."/>
            <person name="Morono Y."/>
            <person name="Uchiyama I."/>
            <person name="Ito T."/>
            <person name="Fujiyama A."/>
            <person name="Inagaki F."/>
            <person name="Takami H."/>
        </authorList>
    </citation>
    <scope>NUCLEOTIDE SEQUENCE</scope>
    <source>
        <strain evidence="3">Expedition CK06-06</strain>
    </source>
</reference>
<organism evidence="3">
    <name type="scientific">marine sediment metagenome</name>
    <dbReference type="NCBI Taxonomy" id="412755"/>
    <lineage>
        <taxon>unclassified sequences</taxon>
        <taxon>metagenomes</taxon>
        <taxon>ecological metagenomes</taxon>
    </lineage>
</organism>
<dbReference type="InterPro" id="IPR051588">
    <property type="entry name" value="Cobalamin_Transport"/>
</dbReference>
<feature type="transmembrane region" description="Helical" evidence="1">
    <location>
        <begin position="12"/>
        <end position="29"/>
    </location>
</feature>
<accession>X1BE00</accession>
<evidence type="ECO:0000256" key="1">
    <source>
        <dbReference type="SAM" id="Phobius"/>
    </source>
</evidence>
<dbReference type="CDD" id="cd00688">
    <property type="entry name" value="ISOPREN_C2_like"/>
    <property type="match status" value="1"/>
</dbReference>
<dbReference type="PANTHER" id="PTHR10559">
    <property type="entry name" value="TRANSCOBALAMIN-1/GASTRIC INTRINSIC FACTOR"/>
    <property type="match status" value="1"/>
</dbReference>
<name>X1BE00_9ZZZZ</name>
<feature type="domain" description="Squalene cyclase C-terminal" evidence="2">
    <location>
        <begin position="154"/>
        <end position="298"/>
    </location>
</feature>
<dbReference type="Pfam" id="PF13243">
    <property type="entry name" value="SQHop_cyclase_C"/>
    <property type="match status" value="1"/>
</dbReference>
<dbReference type="PANTHER" id="PTHR10559:SF18">
    <property type="entry name" value="TRANSCOBALAMIN II"/>
    <property type="match status" value="1"/>
</dbReference>